<keyword evidence="14" id="KW-1185">Reference proteome</keyword>
<evidence type="ECO:0000259" key="11">
    <source>
        <dbReference type="Pfam" id="PF01408"/>
    </source>
</evidence>
<dbReference type="EC" id="1.1.1.179" evidence="4"/>
<dbReference type="OMA" id="AHETGKY"/>
<dbReference type="EMBL" id="KB199650">
    <property type="protein sequence ID" value="ESP05122.1"/>
    <property type="molecule type" value="Genomic_DNA"/>
</dbReference>
<dbReference type="SUPFAM" id="SSF51735">
    <property type="entry name" value="NAD(P)-binding Rossmann-fold domains"/>
    <property type="match status" value="1"/>
</dbReference>
<evidence type="ECO:0000313" key="13">
    <source>
        <dbReference type="EMBL" id="ESP05122.1"/>
    </source>
</evidence>
<dbReference type="HOGENOM" id="CLU_023194_7_2_1"/>
<evidence type="ECO:0000256" key="6">
    <source>
        <dbReference type="ARBA" id="ARBA00042926"/>
    </source>
</evidence>
<organism evidence="13 14">
    <name type="scientific">Lottia gigantea</name>
    <name type="common">Giant owl limpet</name>
    <dbReference type="NCBI Taxonomy" id="225164"/>
    <lineage>
        <taxon>Eukaryota</taxon>
        <taxon>Metazoa</taxon>
        <taxon>Spiralia</taxon>
        <taxon>Lophotrochozoa</taxon>
        <taxon>Mollusca</taxon>
        <taxon>Gastropoda</taxon>
        <taxon>Patellogastropoda</taxon>
        <taxon>Lottioidea</taxon>
        <taxon>Lottiidae</taxon>
        <taxon>Lottia</taxon>
    </lineage>
</organism>
<comment type="catalytic activity">
    <reaction evidence="9">
        <text>(1R,2R)-1,2-dihydrobenzene-1,2-diol + NADP(+) = catechol + NADPH + H(+)</text>
        <dbReference type="Rhea" id="RHEA:16729"/>
        <dbReference type="ChEBI" id="CHEBI:10702"/>
        <dbReference type="ChEBI" id="CHEBI:15378"/>
        <dbReference type="ChEBI" id="CHEBI:18135"/>
        <dbReference type="ChEBI" id="CHEBI:57783"/>
        <dbReference type="ChEBI" id="CHEBI:58349"/>
        <dbReference type="EC" id="1.3.1.20"/>
    </reaction>
</comment>
<evidence type="ECO:0000256" key="5">
    <source>
        <dbReference type="ARBA" id="ARBA00040603"/>
    </source>
</evidence>
<evidence type="ECO:0000256" key="10">
    <source>
        <dbReference type="ARBA" id="ARBA00049233"/>
    </source>
</evidence>
<dbReference type="STRING" id="225164.V4BGT7"/>
<dbReference type="SUPFAM" id="SSF55347">
    <property type="entry name" value="Glyceraldehyde-3-phosphate dehydrogenase-like, C-terminal domain"/>
    <property type="match status" value="1"/>
</dbReference>
<evidence type="ECO:0000313" key="14">
    <source>
        <dbReference type="Proteomes" id="UP000030746"/>
    </source>
</evidence>
<dbReference type="Pfam" id="PF22725">
    <property type="entry name" value="GFO_IDH_MocA_C3"/>
    <property type="match status" value="1"/>
</dbReference>
<evidence type="ECO:0000256" key="2">
    <source>
        <dbReference type="ARBA" id="ARBA00023002"/>
    </source>
</evidence>
<dbReference type="OrthoDB" id="2129491at2759"/>
<comment type="similarity">
    <text evidence="1">Belongs to the Gfo/Idh/MocA family.</text>
</comment>
<evidence type="ECO:0000256" key="4">
    <source>
        <dbReference type="ARBA" id="ARBA00038984"/>
    </source>
</evidence>
<keyword evidence="2" id="KW-0560">Oxidoreductase</keyword>
<dbReference type="InterPro" id="IPR050984">
    <property type="entry name" value="Gfo/Idh/MocA_domain"/>
</dbReference>
<dbReference type="CTD" id="20246041"/>
<evidence type="ECO:0000256" key="1">
    <source>
        <dbReference type="ARBA" id="ARBA00010928"/>
    </source>
</evidence>
<dbReference type="Gene3D" id="3.40.50.720">
    <property type="entry name" value="NAD(P)-binding Rossmann-like Domain"/>
    <property type="match status" value="1"/>
</dbReference>
<protein>
    <recommendedName>
        <fullName evidence="5">Trans-1,2-dihydrobenzene-1,2-diol dehydrogenase</fullName>
        <ecNumber evidence="4">1.1.1.179</ecNumber>
        <ecNumber evidence="3">1.3.1.20</ecNumber>
    </recommendedName>
    <alternativeName>
        <fullName evidence="8">D-xylose 1-dehydrogenase</fullName>
    </alternativeName>
    <alternativeName>
        <fullName evidence="7">D-xylose-NADP dehydrogenase</fullName>
    </alternativeName>
    <alternativeName>
        <fullName evidence="6">Dimeric dihydrodiol dehydrogenase</fullName>
    </alternativeName>
</protein>
<evidence type="ECO:0000259" key="12">
    <source>
        <dbReference type="Pfam" id="PF22725"/>
    </source>
</evidence>
<proteinExistence type="inferred from homology"/>
<feature type="domain" description="Gfo/Idh/MocA-like oxidoreductase N-terminal" evidence="11">
    <location>
        <begin position="4"/>
        <end position="118"/>
    </location>
</feature>
<dbReference type="InterPro" id="IPR055170">
    <property type="entry name" value="GFO_IDH_MocA-like_dom"/>
</dbReference>
<dbReference type="InterPro" id="IPR036291">
    <property type="entry name" value="NAD(P)-bd_dom_sf"/>
</dbReference>
<dbReference type="GO" id="GO:0000166">
    <property type="term" value="F:nucleotide binding"/>
    <property type="evidence" value="ECO:0007669"/>
    <property type="project" value="InterPro"/>
</dbReference>
<dbReference type="GO" id="GO:0047115">
    <property type="term" value="F:trans-1,2-dihydrobenzene-1,2-diol dehydrogenase activity"/>
    <property type="evidence" value="ECO:0007669"/>
    <property type="project" value="UniProtKB-EC"/>
</dbReference>
<gene>
    <name evidence="13" type="ORF">LOTGIDRAFT_208067</name>
</gene>
<reference evidence="13 14" key="1">
    <citation type="journal article" date="2013" name="Nature">
        <title>Insights into bilaterian evolution from three spiralian genomes.</title>
        <authorList>
            <person name="Simakov O."/>
            <person name="Marletaz F."/>
            <person name="Cho S.J."/>
            <person name="Edsinger-Gonzales E."/>
            <person name="Havlak P."/>
            <person name="Hellsten U."/>
            <person name="Kuo D.H."/>
            <person name="Larsson T."/>
            <person name="Lv J."/>
            <person name="Arendt D."/>
            <person name="Savage R."/>
            <person name="Osoegawa K."/>
            <person name="de Jong P."/>
            <person name="Grimwood J."/>
            <person name="Chapman J.A."/>
            <person name="Shapiro H."/>
            <person name="Aerts A."/>
            <person name="Otillar R.P."/>
            <person name="Terry A.Y."/>
            <person name="Boore J.L."/>
            <person name="Grigoriev I.V."/>
            <person name="Lindberg D.R."/>
            <person name="Seaver E.C."/>
            <person name="Weisblat D.A."/>
            <person name="Putnam N.H."/>
            <person name="Rokhsar D.S."/>
        </authorList>
    </citation>
    <scope>NUCLEOTIDE SEQUENCE [LARGE SCALE GENOMIC DNA]</scope>
</reference>
<dbReference type="Proteomes" id="UP000030746">
    <property type="component" value="Unassembled WGS sequence"/>
</dbReference>
<dbReference type="KEGG" id="lgi:LOTGIDRAFT_208067"/>
<dbReference type="Pfam" id="PF01408">
    <property type="entry name" value="GFO_IDH_MocA"/>
    <property type="match status" value="1"/>
</dbReference>
<evidence type="ECO:0000256" key="8">
    <source>
        <dbReference type="ARBA" id="ARBA00043025"/>
    </source>
</evidence>
<dbReference type="GeneID" id="20246041"/>
<dbReference type="GO" id="GO:0047837">
    <property type="term" value="F:D-xylose 1-dehydrogenase (NADP+) activity"/>
    <property type="evidence" value="ECO:0007669"/>
    <property type="project" value="UniProtKB-EC"/>
</dbReference>
<name>V4BGT7_LOTGI</name>
<evidence type="ECO:0000256" key="3">
    <source>
        <dbReference type="ARBA" id="ARBA00038853"/>
    </source>
</evidence>
<evidence type="ECO:0000256" key="9">
    <source>
        <dbReference type="ARBA" id="ARBA00047423"/>
    </source>
</evidence>
<dbReference type="PANTHER" id="PTHR22604">
    <property type="entry name" value="OXIDOREDUCTASES"/>
    <property type="match status" value="1"/>
</dbReference>
<dbReference type="Gene3D" id="3.30.360.10">
    <property type="entry name" value="Dihydrodipicolinate Reductase, domain 2"/>
    <property type="match status" value="1"/>
</dbReference>
<comment type="catalytic activity">
    <reaction evidence="10">
        <text>D-xylose + NADP(+) = D-xylono-1,5-lactone + NADPH + H(+)</text>
        <dbReference type="Rhea" id="RHEA:22000"/>
        <dbReference type="ChEBI" id="CHEBI:15378"/>
        <dbReference type="ChEBI" id="CHEBI:15867"/>
        <dbReference type="ChEBI" id="CHEBI:53455"/>
        <dbReference type="ChEBI" id="CHEBI:57783"/>
        <dbReference type="ChEBI" id="CHEBI:58349"/>
        <dbReference type="EC" id="1.1.1.179"/>
    </reaction>
</comment>
<sequence length="332" mass="37211">MATKWGICSAGKISNDFTACLESTPDTEHQVVAVAARDLDKAKQFADHFDIPTAYGSYEELANDPNIEVVYIGTIHTYHKSLSILFLNHGKHVVCEKPSSCTYQDTEEVLQVAKTKKLFYLEACWSRFFPLHQDVLSMVSGGDIGQAKSVIGQFNVCSVDVERIKYKKLGGGGMLDVGIYPILLTNMFFKGRPESITAQGFLSEEGVDLCGSLILKYSNGRIATLHYNTEVTNSYNFFHIMGTKGSIQVNDPCWCPTEVVVNGENKKYPLIPVKEKYTLNYINSQGFHFEANEVRKCLKEGLLESKWMNHEDTLDIMFIMSQALKQMGVSYS</sequence>
<dbReference type="InterPro" id="IPR000683">
    <property type="entry name" value="Gfo/Idh/MocA-like_OxRdtase_N"/>
</dbReference>
<feature type="domain" description="GFO/IDH/MocA-like oxidoreductase" evidence="12">
    <location>
        <begin position="133"/>
        <end position="247"/>
    </location>
</feature>
<evidence type="ECO:0000256" key="7">
    <source>
        <dbReference type="ARBA" id="ARBA00042988"/>
    </source>
</evidence>
<dbReference type="RefSeq" id="XP_009043667.1">
    <property type="nucleotide sequence ID" value="XM_009045419.1"/>
</dbReference>
<dbReference type="EC" id="1.3.1.20" evidence="3"/>
<dbReference type="PANTHER" id="PTHR22604:SF105">
    <property type="entry name" value="TRANS-1,2-DIHYDROBENZENE-1,2-DIOL DEHYDROGENASE"/>
    <property type="match status" value="1"/>
</dbReference>
<accession>V4BGT7</accession>
<dbReference type="AlphaFoldDB" id="V4BGT7"/>